<comment type="caution">
    <text evidence="1">The sequence shown here is derived from an EMBL/GenBank/DDBJ whole genome shotgun (WGS) entry which is preliminary data.</text>
</comment>
<protein>
    <submittedName>
        <fullName evidence="1">Uncharacterized protein</fullName>
    </submittedName>
</protein>
<dbReference type="Proteomes" id="UP000031186">
    <property type="component" value="Unassembled WGS sequence"/>
</dbReference>
<dbReference type="Pfam" id="PF12311">
    <property type="entry name" value="DUF3632"/>
    <property type="match status" value="1"/>
</dbReference>
<dbReference type="EMBL" id="AZNF01000007">
    <property type="protein sequence ID" value="KID65082.1"/>
    <property type="molecule type" value="Genomic_DNA"/>
</dbReference>
<dbReference type="AlphaFoldDB" id="A0A0B4FBK9"/>
<evidence type="ECO:0000313" key="1">
    <source>
        <dbReference type="EMBL" id="KID65082.1"/>
    </source>
</evidence>
<dbReference type="VEuPathDB" id="FungiDB:MAN_06093"/>
<organism evidence="1 2">
    <name type="scientific">Metarhizium anisopliae (strain ARSEF 549)</name>
    <dbReference type="NCBI Taxonomy" id="3151832"/>
    <lineage>
        <taxon>Eukaryota</taxon>
        <taxon>Fungi</taxon>
        <taxon>Dikarya</taxon>
        <taxon>Ascomycota</taxon>
        <taxon>Pezizomycotina</taxon>
        <taxon>Sordariomycetes</taxon>
        <taxon>Hypocreomycetidae</taxon>
        <taxon>Hypocreales</taxon>
        <taxon>Clavicipitaceae</taxon>
        <taxon>Metarhizium</taxon>
    </lineage>
</organism>
<evidence type="ECO:0000313" key="2">
    <source>
        <dbReference type="Proteomes" id="UP000031186"/>
    </source>
</evidence>
<accession>A0A0B4FBK9</accession>
<keyword evidence="2" id="KW-1185">Reference proteome</keyword>
<dbReference type="HOGENOM" id="CLU_801892_0_0_1"/>
<reference evidence="1 2" key="1">
    <citation type="journal article" date="2014" name="Proc. Natl. Acad. Sci. U.S.A.">
        <title>Trajectory and genomic determinants of fungal-pathogen speciation and host adaptation.</title>
        <authorList>
            <person name="Hu X."/>
            <person name="Xiao G."/>
            <person name="Zheng P."/>
            <person name="Shang Y."/>
            <person name="Su Y."/>
            <person name="Zhang X."/>
            <person name="Liu X."/>
            <person name="Zhan S."/>
            <person name="St Leger R.J."/>
            <person name="Wang C."/>
        </authorList>
    </citation>
    <scope>NUCLEOTIDE SEQUENCE [LARGE SCALE GENOMIC DNA]</scope>
    <source>
        <strain evidence="1 2">ARSEF 549</strain>
    </source>
</reference>
<sequence length="319" mass="36474">MLQQIDFSHLPDRCPAVIEELVGPFSDAINLPNHGSPPERCFWKNQDDTPLEVLAGDYVEKVFSHHFDLDPASGIEFISRARDFCKKKQRDGMGRLFSTFLRLASCLPYQHHGHTFLVGILKKFLLTNESTEQNWAEAYEMALMGEWPYSPWSAHSSKPISYRLDEWVNLNAFVSIIYRDLGQFLDDQLCRGLEGSARRYLASYGVGAMNAVIPQLANEGDERHHATFKALVACAWINHGGERLASLKLAMEQGRVPENTINFSDENGNTSHWNEAKWKLMVDGLEHLIKLIPYDRAREHTQHMLKYMKGQVEGRRGRT</sequence>
<feature type="non-terminal residue" evidence="1">
    <location>
        <position position="1"/>
    </location>
</feature>
<proteinExistence type="predicted"/>
<name>A0A0B4FBK9_METAF</name>
<dbReference type="InterPro" id="IPR022085">
    <property type="entry name" value="OpdG"/>
</dbReference>
<gene>
    <name evidence="1" type="ORF">MAN_06093</name>
</gene>